<reference evidence="11" key="1">
    <citation type="journal article" date="2019" name="Int. J. Syst. Evol. Microbiol.">
        <title>The Global Catalogue of Microorganisms (GCM) 10K type strain sequencing project: providing services to taxonomists for standard genome sequencing and annotation.</title>
        <authorList>
            <consortium name="The Broad Institute Genomics Platform"/>
            <consortium name="The Broad Institute Genome Sequencing Center for Infectious Disease"/>
            <person name="Wu L."/>
            <person name="Ma J."/>
        </authorList>
    </citation>
    <scope>NUCLEOTIDE SEQUENCE [LARGE SCALE GENOMIC DNA]</scope>
    <source>
        <strain evidence="11">CGMCC 1.15480</strain>
    </source>
</reference>
<feature type="domain" description="Helicase ATP-binding" evidence="9">
    <location>
        <begin position="40"/>
        <end position="362"/>
    </location>
</feature>
<keyword evidence="10" id="KW-0347">Helicase</keyword>
<dbReference type="SMART" id="SM00491">
    <property type="entry name" value="HELICc2"/>
    <property type="match status" value="1"/>
</dbReference>
<evidence type="ECO:0000256" key="8">
    <source>
        <dbReference type="SAM" id="MobiDB-lite"/>
    </source>
</evidence>
<evidence type="ECO:0000256" key="2">
    <source>
        <dbReference type="ARBA" id="ARBA00022741"/>
    </source>
</evidence>
<accession>A0ABQ1PE10</accession>
<dbReference type="Gene3D" id="3.40.50.300">
    <property type="entry name" value="P-loop containing nucleotide triphosphate hydrolases"/>
    <property type="match status" value="2"/>
</dbReference>
<dbReference type="EMBL" id="BMJI01000016">
    <property type="protein sequence ID" value="GGC95451.1"/>
    <property type="molecule type" value="Genomic_DNA"/>
</dbReference>
<evidence type="ECO:0000256" key="7">
    <source>
        <dbReference type="ARBA" id="ARBA00048954"/>
    </source>
</evidence>
<organism evidence="10 11">
    <name type="scientific">Tersicoccus solisilvae</name>
    <dbReference type="NCBI Taxonomy" id="1882339"/>
    <lineage>
        <taxon>Bacteria</taxon>
        <taxon>Bacillati</taxon>
        <taxon>Actinomycetota</taxon>
        <taxon>Actinomycetes</taxon>
        <taxon>Micrococcales</taxon>
        <taxon>Micrococcaceae</taxon>
        <taxon>Tersicoccus</taxon>
    </lineage>
</organism>
<dbReference type="Pfam" id="PF13307">
    <property type="entry name" value="Helicase_C_2"/>
    <property type="match status" value="1"/>
</dbReference>
<dbReference type="Pfam" id="PF00270">
    <property type="entry name" value="DEAD"/>
    <property type="match status" value="1"/>
</dbReference>
<keyword evidence="2" id="KW-0547">Nucleotide-binding</keyword>
<feature type="region of interest" description="Disordered" evidence="8">
    <location>
        <begin position="1"/>
        <end position="27"/>
    </location>
</feature>
<dbReference type="InterPro" id="IPR006555">
    <property type="entry name" value="ATP-dep_Helicase_C"/>
</dbReference>
<comment type="similarity">
    <text evidence="5">Belongs to the helicase family. DinG subfamily.</text>
</comment>
<keyword evidence="3" id="KW-0378">Hydrolase</keyword>
<gene>
    <name evidence="10" type="ORF">GCM10011512_23100</name>
</gene>
<evidence type="ECO:0000256" key="3">
    <source>
        <dbReference type="ARBA" id="ARBA00022801"/>
    </source>
</evidence>
<name>A0ABQ1PE10_9MICC</name>
<dbReference type="InterPro" id="IPR014013">
    <property type="entry name" value="Helic_SF1/SF2_ATP-bd_DinG/Rad3"/>
</dbReference>
<dbReference type="SMART" id="SM00487">
    <property type="entry name" value="DEXDc"/>
    <property type="match status" value="1"/>
</dbReference>
<proteinExistence type="inferred from homology"/>
<dbReference type="PROSITE" id="PS51193">
    <property type="entry name" value="HELICASE_ATP_BIND_2"/>
    <property type="match status" value="1"/>
</dbReference>
<evidence type="ECO:0000313" key="10">
    <source>
        <dbReference type="EMBL" id="GGC95451.1"/>
    </source>
</evidence>
<evidence type="ECO:0000313" key="11">
    <source>
        <dbReference type="Proteomes" id="UP000597761"/>
    </source>
</evidence>
<dbReference type="RefSeq" id="WP_188668575.1">
    <property type="nucleotide sequence ID" value="NZ_BMJI01000016.1"/>
</dbReference>
<evidence type="ECO:0000256" key="4">
    <source>
        <dbReference type="ARBA" id="ARBA00022840"/>
    </source>
</evidence>
<dbReference type="Proteomes" id="UP000597761">
    <property type="component" value="Unassembled WGS sequence"/>
</dbReference>
<dbReference type="PANTHER" id="PTHR11472:SF34">
    <property type="entry name" value="REGULATOR OF TELOMERE ELONGATION HELICASE 1"/>
    <property type="match status" value="1"/>
</dbReference>
<evidence type="ECO:0000259" key="9">
    <source>
        <dbReference type="PROSITE" id="PS51193"/>
    </source>
</evidence>
<dbReference type="InterPro" id="IPR045028">
    <property type="entry name" value="DinG/Rad3-like"/>
</dbReference>
<dbReference type="InterPro" id="IPR011545">
    <property type="entry name" value="DEAD/DEAH_box_helicase_dom"/>
</dbReference>
<keyword evidence="4" id="KW-0067">ATP-binding</keyword>
<protein>
    <recommendedName>
        <fullName evidence="6">DNA 5'-3' helicase</fullName>
        <ecNumber evidence="6">5.6.2.3</ecNumber>
    </recommendedName>
</protein>
<comment type="catalytic activity">
    <reaction evidence="7">
        <text>ATP + H2O = ADP + phosphate + H(+)</text>
        <dbReference type="Rhea" id="RHEA:13065"/>
        <dbReference type="ChEBI" id="CHEBI:15377"/>
        <dbReference type="ChEBI" id="CHEBI:15378"/>
        <dbReference type="ChEBI" id="CHEBI:30616"/>
        <dbReference type="ChEBI" id="CHEBI:43474"/>
        <dbReference type="ChEBI" id="CHEBI:456216"/>
        <dbReference type="EC" id="5.6.2.3"/>
    </reaction>
</comment>
<sequence>MSAGPAPRNGRGAAGTQRAGTGADTGLAATPAAPATALLDAAVAGLGGEHRDGQRAMLDHVEAAIADGRHLLVQAGTGTGKSLAYLVPLIRHALAAERPVLVATATLALQAQIVGRDLPRLLEALAPELDRTIDVALVKGRGNYVCRHKLDGGFPVEEDPADTLFSLAADTAAPHPGGPVRDQQRADGPVSALGREVTRLREWAAETETGDRDELRPGVSERAWRQVSVSAMECIGAQKCPVAAECSSERARQRVAEADLVVTNHAMLAIDAFEGLAVLPDYEIAVIDEAHELADRVTGAVTGQLASAMVRTAATAARRHTAIDTTALHEAADGLDAALAGAPTGLLARGLDEDAATAVNRVLAATRAALSDSKPGQGAAADGGRQLARSRLTQVHDVAERLLAAAPATDAVWVSRPGHWSPQSGYAEADPTDPATLTIAPLSVAGRLREGLFADRTVVLTSATLAIGSAFEPVAGALGLQGAGAPSWTGVDVGSPFDYPRQGVLYVAKHLPRPGPGISAAALDELEALIRASGGGALGLFSARRAAEQAADALRERLDVPILCQGEGGTAALIEQFAADPDTCLFGTMSLWQGVDVPGPACRLVVIDKIPFPRPDDPLSTARTRAVAGAGGNGFMAVSASHAAVRLAQGAGRLIRSRGDRGVVAVLDSRLATAGYGGFLRASLPPFWTTTDRDVALAALGRLAAATSGASEVAAG</sequence>
<dbReference type="InterPro" id="IPR027417">
    <property type="entry name" value="P-loop_NTPase"/>
</dbReference>
<dbReference type="EC" id="5.6.2.3" evidence="6"/>
<dbReference type="InterPro" id="IPR014001">
    <property type="entry name" value="Helicase_ATP-bd"/>
</dbReference>
<dbReference type="PANTHER" id="PTHR11472">
    <property type="entry name" value="DNA REPAIR DEAD HELICASE RAD3/XP-D SUBFAMILY MEMBER"/>
    <property type="match status" value="1"/>
</dbReference>
<keyword evidence="11" id="KW-1185">Reference proteome</keyword>
<comment type="caution">
    <text evidence="10">The sequence shown here is derived from an EMBL/GenBank/DDBJ whole genome shotgun (WGS) entry which is preliminary data.</text>
</comment>
<comment type="cofactor">
    <cofactor evidence="1">
        <name>[4Fe-4S] cluster</name>
        <dbReference type="ChEBI" id="CHEBI:49883"/>
    </cofactor>
</comment>
<evidence type="ECO:0000256" key="6">
    <source>
        <dbReference type="ARBA" id="ARBA00044969"/>
    </source>
</evidence>
<dbReference type="GO" id="GO:0004386">
    <property type="term" value="F:helicase activity"/>
    <property type="evidence" value="ECO:0007669"/>
    <property type="project" value="UniProtKB-KW"/>
</dbReference>
<evidence type="ECO:0000256" key="1">
    <source>
        <dbReference type="ARBA" id="ARBA00001966"/>
    </source>
</evidence>
<evidence type="ECO:0000256" key="5">
    <source>
        <dbReference type="ARBA" id="ARBA00038058"/>
    </source>
</evidence>
<dbReference type="SUPFAM" id="SSF52540">
    <property type="entry name" value="P-loop containing nucleoside triphosphate hydrolases"/>
    <property type="match status" value="1"/>
</dbReference>